<evidence type="ECO:0000259" key="3">
    <source>
        <dbReference type="PROSITE" id="PS51840"/>
    </source>
</evidence>
<proteinExistence type="predicted"/>
<feature type="compositionally biased region" description="Low complexity" evidence="2">
    <location>
        <begin position="268"/>
        <end position="283"/>
    </location>
</feature>
<dbReference type="Proteomes" id="UP000541444">
    <property type="component" value="Unassembled WGS sequence"/>
</dbReference>
<dbReference type="InterPro" id="IPR021827">
    <property type="entry name" value="Nup186/Nup192/Nup205"/>
</dbReference>
<dbReference type="EMBL" id="JACGCM010001763">
    <property type="protein sequence ID" value="KAF6150017.1"/>
    <property type="molecule type" value="Genomic_DNA"/>
</dbReference>
<keyword evidence="5" id="KW-1185">Reference proteome</keyword>
<feature type="compositionally biased region" description="Basic and acidic residues" evidence="2">
    <location>
        <begin position="858"/>
        <end position="877"/>
    </location>
</feature>
<dbReference type="Pfam" id="PF10358">
    <property type="entry name" value="NT-C2"/>
    <property type="match status" value="1"/>
</dbReference>
<reference evidence="4 5" key="1">
    <citation type="journal article" date="2020" name="IScience">
        <title>Genome Sequencing of the Endangered Kingdonia uniflora (Circaeasteraceae, Ranunculales) Reveals Potential Mechanisms of Evolutionary Specialization.</title>
        <authorList>
            <person name="Sun Y."/>
            <person name="Deng T."/>
            <person name="Zhang A."/>
            <person name="Moore M.J."/>
            <person name="Landis J.B."/>
            <person name="Lin N."/>
            <person name="Zhang H."/>
            <person name="Zhang X."/>
            <person name="Huang J."/>
            <person name="Zhang X."/>
            <person name="Sun H."/>
            <person name="Wang H."/>
        </authorList>
    </citation>
    <scope>NUCLEOTIDE SEQUENCE [LARGE SCALE GENOMIC DNA]</scope>
    <source>
        <strain evidence="4">TB1705</strain>
        <tissue evidence="4">Leaf</tissue>
    </source>
</reference>
<dbReference type="AlphaFoldDB" id="A0A7J7M565"/>
<dbReference type="OrthoDB" id="20172at2759"/>
<keyword evidence="1" id="KW-0175">Coiled coil</keyword>
<evidence type="ECO:0000313" key="5">
    <source>
        <dbReference type="Proteomes" id="UP000541444"/>
    </source>
</evidence>
<name>A0A7J7M565_9MAGN</name>
<gene>
    <name evidence="4" type="ORF">GIB67_002799</name>
</gene>
<evidence type="ECO:0000256" key="1">
    <source>
        <dbReference type="SAM" id="Coils"/>
    </source>
</evidence>
<dbReference type="GO" id="GO:0005643">
    <property type="term" value="C:nuclear pore"/>
    <property type="evidence" value="ECO:0007669"/>
    <property type="project" value="InterPro"/>
</dbReference>
<feature type="domain" description="C2 NT-type" evidence="3">
    <location>
        <begin position="7"/>
        <end position="165"/>
    </location>
</feature>
<dbReference type="InterPro" id="IPR019448">
    <property type="entry name" value="NT-C2"/>
</dbReference>
<organism evidence="4 5">
    <name type="scientific">Kingdonia uniflora</name>
    <dbReference type="NCBI Taxonomy" id="39325"/>
    <lineage>
        <taxon>Eukaryota</taxon>
        <taxon>Viridiplantae</taxon>
        <taxon>Streptophyta</taxon>
        <taxon>Embryophyta</taxon>
        <taxon>Tracheophyta</taxon>
        <taxon>Spermatophyta</taxon>
        <taxon>Magnoliopsida</taxon>
        <taxon>Ranunculales</taxon>
        <taxon>Circaeasteraceae</taxon>
        <taxon>Kingdonia</taxon>
    </lineage>
</organism>
<comment type="caution">
    <text evidence="4">The sequence shown here is derived from an EMBL/GenBank/DDBJ whole genome shotgun (WGS) entry which is preliminary data.</text>
</comment>
<feature type="region of interest" description="Disordered" evidence="2">
    <location>
        <begin position="856"/>
        <end position="879"/>
    </location>
</feature>
<dbReference type="PROSITE" id="PS51840">
    <property type="entry name" value="C2_NT"/>
    <property type="match status" value="1"/>
</dbReference>
<feature type="region of interest" description="Disordered" evidence="2">
    <location>
        <begin position="209"/>
        <end position="255"/>
    </location>
</feature>
<feature type="region of interest" description="Disordered" evidence="2">
    <location>
        <begin position="636"/>
        <end position="660"/>
    </location>
</feature>
<feature type="compositionally biased region" description="Low complexity" evidence="2">
    <location>
        <begin position="216"/>
        <end position="231"/>
    </location>
</feature>
<feature type="compositionally biased region" description="Basic and acidic residues" evidence="2">
    <location>
        <begin position="232"/>
        <end position="250"/>
    </location>
</feature>
<feature type="region of interest" description="Disordered" evidence="2">
    <location>
        <begin position="432"/>
        <end position="467"/>
    </location>
</feature>
<feature type="compositionally biased region" description="Basic and acidic residues" evidence="2">
    <location>
        <begin position="646"/>
        <end position="660"/>
    </location>
</feature>
<feature type="region of interest" description="Disordered" evidence="2">
    <location>
        <begin position="267"/>
        <end position="294"/>
    </location>
</feature>
<feature type="coiled-coil region" evidence="1">
    <location>
        <begin position="521"/>
        <end position="548"/>
    </location>
</feature>
<evidence type="ECO:0000313" key="4">
    <source>
        <dbReference type="EMBL" id="KAF6150017.1"/>
    </source>
</evidence>
<evidence type="ECO:0000256" key="2">
    <source>
        <dbReference type="SAM" id="MobiDB-lite"/>
    </source>
</evidence>
<sequence>MVLGLRTQNRRGSSINVDYLIHIREIKPWPPSQSLRSLKSVLLQWENGDKSSGSTNPVVPSLGSGVGDGKIEFNESFKLPVTLCRDVSIKGGNADTFQKNCLEFNLFEPRRDKTVKGQLLGTVLIDLAEYGILKETVIISAPMNCKRSFRNSAQPALSVKVQPYIKRNISSSLSRESLLKEASLDKNGRESVSALMSGEYAEEAEIASLTDDDVSSHSSYTVSSSATGGSSPKKEESSLETMKDHSGGDHEEPEANSVTVVQQHLNGSMSCSSSTSLSSGLESPENDHASLSNFPERNTTSIIKTFVTHSGQSSSSPSIAYEVTGEEVIINTSPRTIESQNLAEEIHANLVNCRSKIKGNAQDSVKENKTEDIEDKVASSDIELHVDDKSDESASLNDIYADIMEKRNGQEKEENRLKEQTNYETINCTDVEPLNKLSPDSMRKPVTSVGDPTVSGRGLGANGNNILTSGKLRHVKSVRSPLESARSIRSATSKELVGEIDDAEDTRERKDVMNASRERKTSFSNNEVRQLERRIEKIKNELIEVATLEVSLYSIAAEHGSSTNKVHAPARRLSRMYLHGGKQCSKGRRGSAARSAVSGLVLVAKACGNDVPRLTFWLSNAVVLRTIISLSSENSQLPVSAGPHAEANDSDKKSLLKWKDSSPSKKQEFYLRKKELKNGFVQDFDDWENPHTFTAALEKIELWMFSRIIESVWWQTLTPHMQPALGKTSEQRSYEKKPSFGDQEDASFSLELWKKAFKDACERLCPVRAAGHECGCLPALSRMVMGQCISRLDVAMFNAILRESDDEVPMDPVSDPISDAKVLPIPSGKSSFGAGAQLKNAIGNWSRWLTDLFGVDDNDSHGGEEEIGDDDRRESETSPKSFHLLNALSDLMMLPKDMLLNRSIRKEVCPTFSAALIKRVLNTFTPDEFCPDPIPDVVFEALDAEDSLEAEESVENFPSNATPVSYLPPSAASVVGIIGDTGKESHLKRSGSSVLRKSYTSDDELEELKSPLTSILDGFRGTSVPSWKPKESGGQNVVRYQLLQEVWRDGH</sequence>
<dbReference type="PANTHER" id="PTHR31344">
    <property type="entry name" value="NUCLEAR PORE COMPLEX PROTEIN NUP205"/>
    <property type="match status" value="1"/>
</dbReference>
<dbReference type="PANTHER" id="PTHR31344:SF15">
    <property type="entry name" value="EEIG1_EHBP1 PROTEIN AMINO-TERMINAL DOMAIN PROTEIN"/>
    <property type="match status" value="1"/>
</dbReference>
<protein>
    <recommendedName>
        <fullName evidence="3">C2 NT-type domain-containing protein</fullName>
    </recommendedName>
</protein>
<accession>A0A7J7M565</accession>